<dbReference type="Proteomes" id="UP000625316">
    <property type="component" value="Unassembled WGS sequence"/>
</dbReference>
<proteinExistence type="predicted"/>
<name>A0A928VQM6_9CYAN</name>
<keyword evidence="2" id="KW-1185">Reference proteome</keyword>
<organism evidence="1 2">
    <name type="scientific">Romeriopsis navalis LEGE 11480</name>
    <dbReference type="NCBI Taxonomy" id="2777977"/>
    <lineage>
        <taxon>Bacteria</taxon>
        <taxon>Bacillati</taxon>
        <taxon>Cyanobacteriota</taxon>
        <taxon>Cyanophyceae</taxon>
        <taxon>Leptolyngbyales</taxon>
        <taxon>Leptolyngbyaceae</taxon>
        <taxon>Romeriopsis</taxon>
        <taxon>Romeriopsis navalis</taxon>
    </lineage>
</organism>
<accession>A0A928VQM6</accession>
<dbReference type="AlphaFoldDB" id="A0A928VQM6"/>
<dbReference type="InterPro" id="IPR003772">
    <property type="entry name" value="YceD"/>
</dbReference>
<gene>
    <name evidence="1" type="ORF">IQ266_19685</name>
</gene>
<dbReference type="EMBL" id="JADEXQ010000082">
    <property type="protein sequence ID" value="MBE9031962.1"/>
    <property type="molecule type" value="Genomic_DNA"/>
</dbReference>
<dbReference type="Pfam" id="PF02620">
    <property type="entry name" value="YceD"/>
    <property type="match status" value="1"/>
</dbReference>
<evidence type="ECO:0000313" key="1">
    <source>
        <dbReference type="EMBL" id="MBE9031962.1"/>
    </source>
</evidence>
<reference evidence="1" key="1">
    <citation type="submission" date="2020-10" db="EMBL/GenBank/DDBJ databases">
        <authorList>
            <person name="Castelo-Branco R."/>
            <person name="Eusebio N."/>
            <person name="Adriana R."/>
            <person name="Vieira A."/>
            <person name="Brugerolle De Fraissinette N."/>
            <person name="Rezende De Castro R."/>
            <person name="Schneider M.P."/>
            <person name="Vasconcelos V."/>
            <person name="Leao P.N."/>
        </authorList>
    </citation>
    <scope>NUCLEOTIDE SEQUENCE</scope>
    <source>
        <strain evidence="1">LEGE 11480</strain>
    </source>
</reference>
<comment type="caution">
    <text evidence="1">The sequence shown here is derived from an EMBL/GenBank/DDBJ whole genome shotgun (WGS) entry which is preliminary data.</text>
</comment>
<evidence type="ECO:0000313" key="2">
    <source>
        <dbReference type="Proteomes" id="UP000625316"/>
    </source>
</evidence>
<dbReference type="RefSeq" id="WP_264326786.1">
    <property type="nucleotide sequence ID" value="NZ_JADEXQ010000082.1"/>
</dbReference>
<protein>
    <submittedName>
        <fullName evidence="1">DUF177 domain-containing protein</fullName>
    </submittedName>
</protein>
<sequence>MDAIHIPNLAHHPDKRVTIDFKQLVKDLKSLTPVQGTVTVMHKGNYLEVQVQAKTIVTLTCDRCLQQYNHRLNCDADEIIWLKDSELIISELPLNQDLELDDMVENLPEDGNFDVEAWVYEQLCLALPQRKLCDGDCKGIDVPQASPEDLTDRRWAALSALKNQLPDLAD</sequence>